<evidence type="ECO:0000313" key="13">
    <source>
        <dbReference type="EMBL" id="EHC08594.1"/>
    </source>
</evidence>
<keyword evidence="8" id="KW-0012">Acyltransferase</keyword>
<dbReference type="Proteomes" id="UP000004344">
    <property type="component" value="Unassembled WGS sequence"/>
</dbReference>
<dbReference type="PANTHER" id="PTHR28037">
    <property type="entry name" value="ALCOHOL O-ACETYLTRANSFERASE 1-RELATED"/>
    <property type="match status" value="1"/>
</dbReference>
<gene>
    <name evidence="13" type="ORF">FJSC11DRAFT_4461</name>
</gene>
<accession>G6G012</accession>
<comment type="similarity">
    <text evidence="4">Belongs to the acyltransferase PapA5 family.</text>
</comment>
<evidence type="ECO:0000256" key="4">
    <source>
        <dbReference type="ARBA" id="ARBA00006558"/>
    </source>
</evidence>
<evidence type="ECO:0000256" key="8">
    <source>
        <dbReference type="ARBA" id="ARBA00023315"/>
    </source>
</evidence>
<evidence type="ECO:0000256" key="9">
    <source>
        <dbReference type="ARBA" id="ARBA00030465"/>
    </source>
</evidence>
<dbReference type="InterPro" id="IPR052058">
    <property type="entry name" value="Alcohol_O-acetyltransferase"/>
</dbReference>
<dbReference type="Pfam" id="PF16911">
    <property type="entry name" value="PapA_C"/>
    <property type="match status" value="1"/>
</dbReference>
<name>G6G012_9CYAN</name>
<evidence type="ECO:0000256" key="11">
    <source>
        <dbReference type="ARBA" id="ARBA00033407"/>
    </source>
</evidence>
<dbReference type="Gene3D" id="3.30.559.30">
    <property type="entry name" value="Nonribosomal peptide synthetase, condensation domain"/>
    <property type="match status" value="1"/>
</dbReference>
<evidence type="ECO:0000256" key="7">
    <source>
        <dbReference type="ARBA" id="ARBA00022679"/>
    </source>
</evidence>
<keyword evidence="14" id="KW-1185">Reference proteome</keyword>
<protein>
    <recommendedName>
        <fullName evidence="6">Phthiocerol/phthiodiolone dimycocerosyl transferase</fullName>
        <ecNumber evidence="5">2.3.1.282</ecNumber>
    </recommendedName>
    <alternativeName>
        <fullName evidence="11">Acyltransferase PapA5</fullName>
    </alternativeName>
    <alternativeName>
        <fullName evidence="9">Phthiocerol/phthiodiolone O-acyltransferase</fullName>
    </alternativeName>
    <alternativeName>
        <fullName evidence="10">Polyketide synthase-associated protein A5</fullName>
    </alternativeName>
</protein>
<dbReference type="InterPro" id="IPR031641">
    <property type="entry name" value="PapA_C"/>
</dbReference>
<evidence type="ECO:0000256" key="1">
    <source>
        <dbReference type="ARBA" id="ARBA00000026"/>
    </source>
</evidence>
<sequence length="477" mass="54579">MLYDRKLSCYEQALEILNRRATTYSIVTICRINGLLSEEVIRQALELLQARHPRLNCRIIGKLNNLRFKTGDIEIPLRVVKKLDSQQWQEVVWEELNHKIESHKSLMRVVLVHLKNENNVNYLITTIHHAIADGLSCIQLHSELLKYCQKIISFEPIEVVSLPALPPLKKLLPDSMRGWKGTVNIFLTICRLLLKDIYYRPQTLKFEKFLPIESRRTGIVHRKLNEAQTTKLLNACRKNKTTVHAALCAAMLFAAGRKITPGKKTNVNLSCWSPINLRNRLQPNISNEHLGVLVSGDISCHNLRTNTSFWDLARDRRQQIKATLESERVFCLPFLTKLLINFLLTYPHQVFSTVGVTNIGRVNIPANYGVFELEEISFVTANAAFRGLCVAVLTFEEKMFLNFMFSEPAISQETAEILADHMLACIVKACKNPKFTFTDQVVAIPRQQLTSIAPGALSSVARQARRRDRSILDWFHK</sequence>
<reference evidence="13 14" key="1">
    <citation type="submission" date="2011-09" db="EMBL/GenBank/DDBJ databases">
        <title>The draft genome of Fischerella sp. JSC-11.</title>
        <authorList>
            <consortium name="US DOE Joint Genome Institute (JGI-PGF)"/>
            <person name="Lucas S."/>
            <person name="Han J."/>
            <person name="Lapidus A."/>
            <person name="Cheng J.-F."/>
            <person name="Goodwin L."/>
            <person name="Pitluck S."/>
            <person name="Peters L."/>
            <person name="Land M.L."/>
            <person name="Hauser L."/>
            <person name="Sarkisova S."/>
            <person name="Bryant D.A."/>
            <person name="Brown I."/>
            <person name="Woyke T.J."/>
        </authorList>
    </citation>
    <scope>NUCLEOTIDE SEQUENCE [LARGE SCALE GENOMIC DNA]</scope>
    <source>
        <strain evidence="13 14">JSC-11</strain>
    </source>
</reference>
<evidence type="ECO:0000256" key="10">
    <source>
        <dbReference type="ARBA" id="ARBA00032317"/>
    </source>
</evidence>
<dbReference type="PATRIC" id="fig|741277.3.peg.3998"/>
<evidence type="ECO:0000259" key="12">
    <source>
        <dbReference type="Pfam" id="PF16911"/>
    </source>
</evidence>
<evidence type="ECO:0000313" key="14">
    <source>
        <dbReference type="Proteomes" id="UP000004344"/>
    </source>
</evidence>
<dbReference type="Gene3D" id="3.30.559.10">
    <property type="entry name" value="Chloramphenicol acetyltransferase-like domain"/>
    <property type="match status" value="1"/>
</dbReference>
<dbReference type="GO" id="GO:0016746">
    <property type="term" value="F:acyltransferase activity"/>
    <property type="evidence" value="ECO:0007669"/>
    <property type="project" value="UniProtKB-KW"/>
</dbReference>
<dbReference type="AlphaFoldDB" id="G6G012"/>
<feature type="domain" description="Phthiocerol/phthiodiolone dimycocerosyl transferase C-terminal" evidence="12">
    <location>
        <begin position="220"/>
        <end position="367"/>
    </location>
</feature>
<organism evidence="13 14">
    <name type="scientific">Fischerella thermalis JSC-11</name>
    <dbReference type="NCBI Taxonomy" id="741277"/>
    <lineage>
        <taxon>Bacteria</taxon>
        <taxon>Bacillati</taxon>
        <taxon>Cyanobacteriota</taxon>
        <taxon>Cyanophyceae</taxon>
        <taxon>Nostocales</taxon>
        <taxon>Hapalosiphonaceae</taxon>
        <taxon>Fischerella</taxon>
    </lineage>
</organism>
<dbReference type="EC" id="2.3.1.282" evidence="5"/>
<evidence type="ECO:0000256" key="6">
    <source>
        <dbReference type="ARBA" id="ARBA00013449"/>
    </source>
</evidence>
<comment type="catalytic activity">
    <reaction evidence="2">
        <text>2 a mycocerosyl-[mycocerosic acid synthase] + a phenolphthiocerol = a dimycocerosyl phenolphthiocerol + 2 holo-[mycocerosic acid synthase].</text>
        <dbReference type="EC" id="2.3.1.282"/>
    </reaction>
</comment>
<comment type="caution">
    <text evidence="13">The sequence shown here is derived from an EMBL/GenBank/DDBJ whole genome shotgun (WGS) entry which is preliminary data.</text>
</comment>
<dbReference type="InterPro" id="IPR023213">
    <property type="entry name" value="CAT-like_dom_sf"/>
</dbReference>
<comment type="catalytic activity">
    <reaction evidence="3">
        <text>2 a mycocerosyl-[mycocerosic acid synthase] + a phthiodiolone = a dimycocerosyl phthiodiolone + 2 holo-[mycocerosic acid synthase].</text>
        <dbReference type="EC" id="2.3.1.282"/>
    </reaction>
</comment>
<keyword evidence="7 13" id="KW-0808">Transferase</keyword>
<evidence type="ECO:0000256" key="2">
    <source>
        <dbReference type="ARBA" id="ARBA00000625"/>
    </source>
</evidence>
<dbReference type="SUPFAM" id="SSF52777">
    <property type="entry name" value="CoA-dependent acyltransferases"/>
    <property type="match status" value="2"/>
</dbReference>
<dbReference type="RefSeq" id="WP_009460148.1">
    <property type="nucleotide sequence ID" value="NZ_AGIZ01000018.1"/>
</dbReference>
<proteinExistence type="inferred from homology"/>
<dbReference type="EMBL" id="AGIZ01000018">
    <property type="protein sequence ID" value="EHC08594.1"/>
    <property type="molecule type" value="Genomic_DNA"/>
</dbReference>
<comment type="catalytic activity">
    <reaction evidence="1">
        <text>2 a mycocerosyl-[mycocerosic acid synthase] + a phthiocerol = a dimycocerosyl phthiocerol + 2 holo-[mycocerosic acid synthase].</text>
        <dbReference type="EC" id="2.3.1.282"/>
    </reaction>
</comment>
<evidence type="ECO:0000256" key="3">
    <source>
        <dbReference type="ARBA" id="ARBA00001907"/>
    </source>
</evidence>
<evidence type="ECO:0000256" key="5">
    <source>
        <dbReference type="ARBA" id="ARBA00012866"/>
    </source>
</evidence>
<dbReference type="PANTHER" id="PTHR28037:SF1">
    <property type="entry name" value="ALCOHOL O-ACETYLTRANSFERASE 1-RELATED"/>
    <property type="match status" value="1"/>
</dbReference>